<dbReference type="PANTHER" id="PTHR43179">
    <property type="entry name" value="RHAMNOSYLTRANSFERASE WBBL"/>
    <property type="match status" value="1"/>
</dbReference>
<evidence type="ECO:0000313" key="7">
    <source>
        <dbReference type="Proteomes" id="UP000559182"/>
    </source>
</evidence>
<evidence type="ECO:0000256" key="2">
    <source>
        <dbReference type="ARBA" id="ARBA00006739"/>
    </source>
</evidence>
<dbReference type="Pfam" id="PF00535">
    <property type="entry name" value="Glycos_transf_2"/>
    <property type="match status" value="1"/>
</dbReference>
<dbReference type="InterPro" id="IPR001173">
    <property type="entry name" value="Glyco_trans_2-like"/>
</dbReference>
<dbReference type="EMBL" id="JACHVQ010000001">
    <property type="protein sequence ID" value="MBB2891339.1"/>
    <property type="molecule type" value="Genomic_DNA"/>
</dbReference>
<accession>A0A839N3I2</accession>
<comment type="pathway">
    <text evidence="1">Cell wall biogenesis; cell wall polysaccharide biosynthesis.</text>
</comment>
<evidence type="ECO:0000256" key="1">
    <source>
        <dbReference type="ARBA" id="ARBA00004776"/>
    </source>
</evidence>
<dbReference type="Proteomes" id="UP000559182">
    <property type="component" value="Unassembled WGS sequence"/>
</dbReference>
<dbReference type="GO" id="GO:0016757">
    <property type="term" value="F:glycosyltransferase activity"/>
    <property type="evidence" value="ECO:0007669"/>
    <property type="project" value="UniProtKB-KW"/>
</dbReference>
<comment type="caution">
    <text evidence="6">The sequence shown here is derived from an EMBL/GenBank/DDBJ whole genome shotgun (WGS) entry which is preliminary data.</text>
</comment>
<evidence type="ECO:0000256" key="3">
    <source>
        <dbReference type="ARBA" id="ARBA00022676"/>
    </source>
</evidence>
<keyword evidence="7" id="KW-1185">Reference proteome</keyword>
<evidence type="ECO:0000256" key="4">
    <source>
        <dbReference type="ARBA" id="ARBA00022679"/>
    </source>
</evidence>
<dbReference type="AlphaFoldDB" id="A0A839N3I2"/>
<evidence type="ECO:0000313" key="6">
    <source>
        <dbReference type="EMBL" id="MBB2891339.1"/>
    </source>
</evidence>
<feature type="domain" description="Glycosyltransferase 2-like" evidence="5">
    <location>
        <begin position="23"/>
        <end position="161"/>
    </location>
</feature>
<sequence length="295" mass="33326">MDTGLPTFGVVVLTQGTRPREFRRGLDSLLRQRGVELDIVVVGNGWEPVDLPDGVHAHALPENVGIPAGRNAGVGQVRGDLLFFLDDDAWLPDDDFLAGCAAEFAADPTIGMIQPRIEDPSADELPTRWIPRLHKGSPYHSSNVFSVVEMAVAIRRDVFEQTLGWPASFFYAHEGIELAWRVWAAGSRVVYLGHLRAGHPVIDPRRHDDYYLKNARNRVWLARRNLPWPVSWAYVGTWSAVQLVRSRHTPSTLRPWLAGWRAGWKSQPWAPGETQRKLPWSAVWRMGRNGRWPVV</sequence>
<keyword evidence="4 6" id="KW-0808">Transferase</keyword>
<protein>
    <submittedName>
        <fullName evidence="6">GT2 family glycosyltransferase</fullName>
    </submittedName>
</protein>
<dbReference type="SUPFAM" id="SSF53448">
    <property type="entry name" value="Nucleotide-diphospho-sugar transferases"/>
    <property type="match status" value="1"/>
</dbReference>
<dbReference type="RefSeq" id="WP_183319619.1">
    <property type="nucleotide sequence ID" value="NZ_JACHVQ010000001.1"/>
</dbReference>
<proteinExistence type="inferred from homology"/>
<dbReference type="PANTHER" id="PTHR43179:SF12">
    <property type="entry name" value="GALACTOFURANOSYLTRANSFERASE GLFT2"/>
    <property type="match status" value="1"/>
</dbReference>
<reference evidence="6 7" key="1">
    <citation type="submission" date="2020-08" db="EMBL/GenBank/DDBJ databases">
        <title>Sequencing the genomes of 1000 actinobacteria strains.</title>
        <authorList>
            <person name="Klenk H.-P."/>
        </authorList>
    </citation>
    <scope>NUCLEOTIDE SEQUENCE [LARGE SCALE GENOMIC DNA]</scope>
    <source>
        <strain evidence="6 7">DSM 105369</strain>
    </source>
</reference>
<comment type="similarity">
    <text evidence="2">Belongs to the glycosyltransferase 2 family.</text>
</comment>
<organism evidence="6 7">
    <name type="scientific">Flexivirga oryzae</name>
    <dbReference type="NCBI Taxonomy" id="1794944"/>
    <lineage>
        <taxon>Bacteria</taxon>
        <taxon>Bacillati</taxon>
        <taxon>Actinomycetota</taxon>
        <taxon>Actinomycetes</taxon>
        <taxon>Micrococcales</taxon>
        <taxon>Dermacoccaceae</taxon>
        <taxon>Flexivirga</taxon>
    </lineage>
</organism>
<evidence type="ECO:0000259" key="5">
    <source>
        <dbReference type="Pfam" id="PF00535"/>
    </source>
</evidence>
<keyword evidence="3" id="KW-0328">Glycosyltransferase</keyword>
<dbReference type="Gene3D" id="3.90.550.10">
    <property type="entry name" value="Spore Coat Polysaccharide Biosynthesis Protein SpsA, Chain A"/>
    <property type="match status" value="1"/>
</dbReference>
<name>A0A839N3I2_9MICO</name>
<dbReference type="InterPro" id="IPR029044">
    <property type="entry name" value="Nucleotide-diphossugar_trans"/>
</dbReference>
<gene>
    <name evidence="6" type="ORF">FHU39_001323</name>
</gene>